<evidence type="ECO:0000313" key="5">
    <source>
        <dbReference type="Proteomes" id="UP000273083"/>
    </source>
</evidence>
<dbReference type="Pfam" id="PF00440">
    <property type="entry name" value="TetR_N"/>
    <property type="match status" value="1"/>
</dbReference>
<dbReference type="SUPFAM" id="SSF46689">
    <property type="entry name" value="Homeodomain-like"/>
    <property type="match status" value="1"/>
</dbReference>
<evidence type="ECO:0000313" key="4">
    <source>
        <dbReference type="EMBL" id="ROR27528.1"/>
    </source>
</evidence>
<sequence>MNGYERRTELKKDKIRSAALELFCAYGTDKTSINEIAQKAGVAPASIYNYFGSKEEMVKDIIINLLESSLKAKKELWESDRPFPELMKRAISMQDDFIEHTNLDLLLQALLNTDPEIKKLIDDIYKRRYPYIVEKFIEKGHKDGYIRRDLSIEAATIYLKMYQDVVQQPEILKNRNKNLLKELYDLMLYGLAGTPIQDKV</sequence>
<dbReference type="PANTHER" id="PTHR43479:SF21">
    <property type="entry name" value="TRANSCRIPTIONAL REGULATOR, TETR FAMILY"/>
    <property type="match status" value="1"/>
</dbReference>
<feature type="DNA-binding region" description="H-T-H motif" evidence="2">
    <location>
        <begin position="32"/>
        <end position="51"/>
    </location>
</feature>
<evidence type="ECO:0000256" key="1">
    <source>
        <dbReference type="ARBA" id="ARBA00023125"/>
    </source>
</evidence>
<dbReference type="PRINTS" id="PR00455">
    <property type="entry name" value="HTHTETR"/>
</dbReference>
<dbReference type="Gene3D" id="1.10.357.10">
    <property type="entry name" value="Tetracycline Repressor, domain 2"/>
    <property type="match status" value="1"/>
</dbReference>
<evidence type="ECO:0000259" key="3">
    <source>
        <dbReference type="PROSITE" id="PS50977"/>
    </source>
</evidence>
<evidence type="ECO:0000256" key="2">
    <source>
        <dbReference type="PROSITE-ProRule" id="PRU00335"/>
    </source>
</evidence>
<comment type="caution">
    <text evidence="4">The sequence shown here is derived from an EMBL/GenBank/DDBJ whole genome shotgun (WGS) entry which is preliminary data.</text>
</comment>
<name>A0A3N1XMV5_9FIRM</name>
<gene>
    <name evidence="4" type="ORF">EDD66_106226</name>
</gene>
<keyword evidence="1 2" id="KW-0238">DNA-binding</keyword>
<organism evidence="4 5">
    <name type="scientific">Mobilisporobacter senegalensis</name>
    <dbReference type="NCBI Taxonomy" id="1329262"/>
    <lineage>
        <taxon>Bacteria</taxon>
        <taxon>Bacillati</taxon>
        <taxon>Bacillota</taxon>
        <taxon>Clostridia</taxon>
        <taxon>Lachnospirales</taxon>
        <taxon>Lachnospiraceae</taxon>
        <taxon>Mobilisporobacter</taxon>
    </lineage>
</organism>
<reference evidence="4 5" key="1">
    <citation type="submission" date="2018-11" db="EMBL/GenBank/DDBJ databases">
        <title>Genomic Encyclopedia of Type Strains, Phase IV (KMG-IV): sequencing the most valuable type-strain genomes for metagenomic binning, comparative biology and taxonomic classification.</title>
        <authorList>
            <person name="Goeker M."/>
        </authorList>
    </citation>
    <scope>NUCLEOTIDE SEQUENCE [LARGE SCALE GENOMIC DNA]</scope>
    <source>
        <strain evidence="4 5">DSM 26537</strain>
    </source>
</reference>
<dbReference type="SUPFAM" id="SSF48498">
    <property type="entry name" value="Tetracyclin repressor-like, C-terminal domain"/>
    <property type="match status" value="1"/>
</dbReference>
<dbReference type="GO" id="GO:0003677">
    <property type="term" value="F:DNA binding"/>
    <property type="evidence" value="ECO:0007669"/>
    <property type="project" value="UniProtKB-UniRule"/>
</dbReference>
<feature type="domain" description="HTH tetR-type" evidence="3">
    <location>
        <begin position="9"/>
        <end position="69"/>
    </location>
</feature>
<dbReference type="EMBL" id="RJVG01000006">
    <property type="protein sequence ID" value="ROR27528.1"/>
    <property type="molecule type" value="Genomic_DNA"/>
</dbReference>
<keyword evidence="5" id="KW-1185">Reference proteome</keyword>
<dbReference type="InterPro" id="IPR050624">
    <property type="entry name" value="HTH-type_Tx_Regulator"/>
</dbReference>
<accession>A0A3N1XMV5</accession>
<dbReference type="InterPro" id="IPR009057">
    <property type="entry name" value="Homeodomain-like_sf"/>
</dbReference>
<dbReference type="PANTHER" id="PTHR43479">
    <property type="entry name" value="ACREF/ENVCD OPERON REPRESSOR-RELATED"/>
    <property type="match status" value="1"/>
</dbReference>
<dbReference type="AlphaFoldDB" id="A0A3N1XMV5"/>
<dbReference type="OrthoDB" id="113732at2"/>
<protein>
    <submittedName>
        <fullName evidence="4">TetR family transcriptional regulator</fullName>
    </submittedName>
</protein>
<dbReference type="InterPro" id="IPR001647">
    <property type="entry name" value="HTH_TetR"/>
</dbReference>
<dbReference type="InterPro" id="IPR036271">
    <property type="entry name" value="Tet_transcr_reg_TetR-rel_C_sf"/>
</dbReference>
<dbReference type="RefSeq" id="WP_123609766.1">
    <property type="nucleotide sequence ID" value="NZ_RJVG01000006.1"/>
</dbReference>
<proteinExistence type="predicted"/>
<dbReference type="Proteomes" id="UP000273083">
    <property type="component" value="Unassembled WGS sequence"/>
</dbReference>
<dbReference type="PROSITE" id="PS50977">
    <property type="entry name" value="HTH_TETR_2"/>
    <property type="match status" value="1"/>
</dbReference>